<dbReference type="EMBL" id="JAMWYS010000006">
    <property type="protein sequence ID" value="MCO4291572.1"/>
    <property type="molecule type" value="Genomic_DNA"/>
</dbReference>
<gene>
    <name evidence="3" type="ORF">NF867_01675</name>
</gene>
<evidence type="ECO:0000313" key="4">
    <source>
        <dbReference type="Proteomes" id="UP001155182"/>
    </source>
</evidence>
<dbReference type="SUPFAM" id="SSF51445">
    <property type="entry name" value="(Trans)glycosidases"/>
    <property type="match status" value="1"/>
</dbReference>
<dbReference type="PANTHER" id="PTHR43576:SF3">
    <property type="entry name" value="ALPHA-L-ARABINOFURANOSIDASE C"/>
    <property type="match status" value="1"/>
</dbReference>
<evidence type="ECO:0000313" key="3">
    <source>
        <dbReference type="EMBL" id="MCO4291572.1"/>
    </source>
</evidence>
<dbReference type="PANTHER" id="PTHR43576">
    <property type="entry name" value="ALPHA-L-ARABINOFURANOSIDASE C-RELATED"/>
    <property type="match status" value="1"/>
</dbReference>
<dbReference type="Proteomes" id="UP001155182">
    <property type="component" value="Unassembled WGS sequence"/>
</dbReference>
<dbReference type="InterPro" id="IPR055235">
    <property type="entry name" value="ASD1_cat"/>
</dbReference>
<accession>A0A9X2EYX1</accession>
<dbReference type="GO" id="GO:0000272">
    <property type="term" value="P:polysaccharide catabolic process"/>
    <property type="evidence" value="ECO:0007669"/>
    <property type="project" value="TreeGrafter"/>
</dbReference>
<dbReference type="PROSITE" id="PS51257">
    <property type="entry name" value="PROKAR_LIPOPROTEIN"/>
    <property type="match status" value="1"/>
</dbReference>
<dbReference type="Gene3D" id="3.20.20.80">
    <property type="entry name" value="Glycosidases"/>
    <property type="match status" value="1"/>
</dbReference>
<keyword evidence="1" id="KW-0732">Signal</keyword>
<feature type="domain" description="Alpha-L-arabinofuranosidase 1 catalytic" evidence="2">
    <location>
        <begin position="123"/>
        <end position="312"/>
    </location>
</feature>
<organism evidence="3 4">
    <name type="scientific">Solitalea agri</name>
    <dbReference type="NCBI Taxonomy" id="2953739"/>
    <lineage>
        <taxon>Bacteria</taxon>
        <taxon>Pseudomonadati</taxon>
        <taxon>Bacteroidota</taxon>
        <taxon>Sphingobacteriia</taxon>
        <taxon>Sphingobacteriales</taxon>
        <taxon>Sphingobacteriaceae</taxon>
        <taxon>Solitalea</taxon>
    </lineage>
</organism>
<evidence type="ECO:0000259" key="2">
    <source>
        <dbReference type="Pfam" id="PF22848"/>
    </source>
</evidence>
<proteinExistence type="predicted"/>
<protein>
    <submittedName>
        <fullName evidence="3">Alpha-L-arabinofuranosidase</fullName>
    </submittedName>
</protein>
<name>A0A9X2EYX1_9SPHI</name>
<dbReference type="InterPro" id="IPR013780">
    <property type="entry name" value="Glyco_hydro_b"/>
</dbReference>
<feature type="chain" id="PRO_5040911745" evidence="1">
    <location>
        <begin position="27"/>
        <end position="584"/>
    </location>
</feature>
<evidence type="ECO:0000256" key="1">
    <source>
        <dbReference type="SAM" id="SignalP"/>
    </source>
</evidence>
<sequence length="584" mass="63678">MSYKILSQQCLIAVFVAALFSSCSKGSSDSDNPNPGGGDDDNIVPPTEVAASATSGFFMNDWAPRKFTAPQYDFITAPLTRETIKITADYSQSVAKVSKYIFGNNANPYIGQMVTEPVLLGHLKELSPNIIRFPGGNISSIYFWNRNPGAKPADAPDKLLYDNNSVDAGYWFGNNNEGWTLSVNNYYNMLSQIGSTGIITVNYSYARYGTSDHPDRVAAHLAADWVRADKGKTKFWEIGNESSGPWQAGYKIDVSKNKDGQPEIITGTIYGKHFKVFADSMRKAATEVGAQIKIGAQLVQYDATNSWNVTDRTWNAEYFAAAGDYADYYIIHDYYTPIGSNTSADEILNSAVKISKDNMDRVKASMQQGGVLQKPIALTEWNIGAEGNKQMISNLNGLHAAIVLGELVKNNYGMASRWDIGNGYNNGNDMGSFSMGDDGDGVTKWSPRPSFYYMYYFQKCFGDRMFSSSVSGSNPNILTYASSFSDGGDAGLVLVNKGTSSEMASVELKNFKPGARYYYYVLQGGEGGDFSRKVLVNGQGPSAPGGGPLNYSSLKARSAKLPSSSVKLELPARSVVYLIMEKAK</sequence>
<reference evidence="3" key="1">
    <citation type="submission" date="2022-06" db="EMBL/GenBank/DDBJ databases">
        <title>Solitalea sp. MAHUQ-68 isolated from rhizospheric soil.</title>
        <authorList>
            <person name="Huq M.A."/>
        </authorList>
    </citation>
    <scope>NUCLEOTIDE SEQUENCE</scope>
    <source>
        <strain evidence="3">MAHUQ-68</strain>
    </source>
</reference>
<keyword evidence="4" id="KW-1185">Reference proteome</keyword>
<dbReference type="AlphaFoldDB" id="A0A9X2EYX1"/>
<dbReference type="InterPro" id="IPR017853">
    <property type="entry name" value="GH"/>
</dbReference>
<comment type="caution">
    <text evidence="3">The sequence shown here is derived from an EMBL/GenBank/DDBJ whole genome shotgun (WGS) entry which is preliminary data.</text>
</comment>
<dbReference type="Pfam" id="PF22848">
    <property type="entry name" value="ASD1_dom"/>
    <property type="match status" value="1"/>
</dbReference>
<dbReference type="Gene3D" id="2.60.40.1180">
    <property type="entry name" value="Golgi alpha-mannosidase II"/>
    <property type="match status" value="1"/>
</dbReference>
<dbReference type="RefSeq" id="WP_252585808.1">
    <property type="nucleotide sequence ID" value="NZ_JAMWYS010000006.1"/>
</dbReference>
<feature type="signal peptide" evidence="1">
    <location>
        <begin position="1"/>
        <end position="26"/>
    </location>
</feature>